<dbReference type="Pfam" id="PF00498">
    <property type="entry name" value="FHA"/>
    <property type="match status" value="1"/>
</dbReference>
<organism evidence="2 3">
    <name type="scientific">Paraburkholderia dipogonis</name>
    <dbReference type="NCBI Taxonomy" id="1211383"/>
    <lineage>
        <taxon>Bacteria</taxon>
        <taxon>Pseudomonadati</taxon>
        <taxon>Pseudomonadota</taxon>
        <taxon>Betaproteobacteria</taxon>
        <taxon>Burkholderiales</taxon>
        <taxon>Burkholderiaceae</taxon>
        <taxon>Paraburkholderia</taxon>
    </lineage>
</organism>
<proteinExistence type="predicted"/>
<dbReference type="CDD" id="cd00060">
    <property type="entry name" value="FHA"/>
    <property type="match status" value="1"/>
</dbReference>
<dbReference type="Gene3D" id="2.60.200.20">
    <property type="match status" value="1"/>
</dbReference>
<dbReference type="InterPro" id="IPR008984">
    <property type="entry name" value="SMAD_FHA_dom_sf"/>
</dbReference>
<dbReference type="Pfam" id="PF20232">
    <property type="entry name" value="T6SS_FHA_C"/>
    <property type="match status" value="1"/>
</dbReference>
<name>A0ABW9AKX2_9BURK</name>
<comment type="caution">
    <text evidence="2">The sequence shown here is derived from an EMBL/GenBank/DDBJ whole genome shotgun (WGS) entry which is preliminary data.</text>
</comment>
<dbReference type="Proteomes" id="UP001629230">
    <property type="component" value="Unassembled WGS sequence"/>
</dbReference>
<evidence type="ECO:0000313" key="3">
    <source>
        <dbReference type="Proteomes" id="UP001629230"/>
    </source>
</evidence>
<dbReference type="InterPro" id="IPR000253">
    <property type="entry name" value="FHA_dom"/>
</dbReference>
<keyword evidence="3" id="KW-1185">Reference proteome</keyword>
<dbReference type="InterPro" id="IPR046883">
    <property type="entry name" value="T6SS_FHA_C"/>
</dbReference>
<evidence type="ECO:0000313" key="2">
    <source>
        <dbReference type="EMBL" id="MFM0001260.1"/>
    </source>
</evidence>
<protein>
    <submittedName>
        <fullName evidence="2">Type VI secretion system-associated FHA domain protein TagH</fullName>
    </submittedName>
</protein>
<gene>
    <name evidence="2" type="primary">tagH</name>
    <name evidence="2" type="ORF">PQR57_09545</name>
</gene>
<dbReference type="PROSITE" id="PS50006">
    <property type="entry name" value="FHA_DOMAIN"/>
    <property type="match status" value="1"/>
</dbReference>
<dbReference type="EMBL" id="JAQQEZ010000005">
    <property type="protein sequence ID" value="MFM0001260.1"/>
    <property type="molecule type" value="Genomic_DNA"/>
</dbReference>
<dbReference type="InterPro" id="IPR017735">
    <property type="entry name" value="T6SS_FHA"/>
</dbReference>
<reference evidence="2 3" key="1">
    <citation type="journal article" date="2024" name="Chem. Sci.">
        <title>Discovery of megapolipeptins by genome mining of a Burkholderiales bacteria collection.</title>
        <authorList>
            <person name="Paulo B.S."/>
            <person name="Recchia M.J.J."/>
            <person name="Lee S."/>
            <person name="Fergusson C.H."/>
            <person name="Romanowski S.B."/>
            <person name="Hernandez A."/>
            <person name="Krull N."/>
            <person name="Liu D.Y."/>
            <person name="Cavanagh H."/>
            <person name="Bos A."/>
            <person name="Gray C.A."/>
            <person name="Murphy B.T."/>
            <person name="Linington R.G."/>
            <person name="Eustaquio A.S."/>
        </authorList>
    </citation>
    <scope>NUCLEOTIDE SEQUENCE [LARGE SCALE GENOMIC DNA]</scope>
    <source>
        <strain evidence="2 3">RL17-350-BIC-A</strain>
    </source>
</reference>
<dbReference type="NCBIfam" id="TIGR03354">
    <property type="entry name" value="VI_FHA"/>
    <property type="match status" value="1"/>
</dbReference>
<evidence type="ECO:0000259" key="1">
    <source>
        <dbReference type="PROSITE" id="PS50006"/>
    </source>
</evidence>
<sequence>MRLTLTVQSGEGASPRAIEIEGEGATIGRAPDCTMVLSDGQRGISRIQARIERRENAYVLIDAGSNPTLLNDRALDGTHEAPLKEGDCLRIGAYTLVVSATGDATGEAGGGFVVDQTIMTQSWPDARPAASAQGMPGTPEFEAPPPAPLIPDDWNGPHDAAPADGAHALFLPDPLAATPLLREPGHFRGDADQALIDALSPRDPLRDIGARAVAKPVPLSRSFEHVSPEQAFSVMPAVPETPSLAREDDMPGLSLPNPEFTSMPTRLPVHEARERREPHVSQHANPHANPHADPRADHASLLDALIEGLGIEPAAVSHVEAAELARLAGTMLREATQGAMTALRSRAMTKRETRMAMTMIEERDNNPLKFFPDADRALAQMLGARGNGYLPPQEAMRAAFRDIQAHELAMVAGMRAALAHAMERIDPSAIERSLDAPSGLDALIGNRRARLWQRFVETWEHVARDAGDDLQRSFGEPFGRAYQAQLDALKSSKN</sequence>
<feature type="domain" description="FHA" evidence="1">
    <location>
        <begin position="25"/>
        <end position="75"/>
    </location>
</feature>
<accession>A0ABW9AKX2</accession>
<dbReference type="SMART" id="SM00240">
    <property type="entry name" value="FHA"/>
    <property type="match status" value="1"/>
</dbReference>
<dbReference type="RefSeq" id="WP_408176722.1">
    <property type="nucleotide sequence ID" value="NZ_JAQQEZ010000005.1"/>
</dbReference>
<dbReference type="SUPFAM" id="SSF49879">
    <property type="entry name" value="SMAD/FHA domain"/>
    <property type="match status" value="1"/>
</dbReference>